<dbReference type="Proteomes" id="UP000320216">
    <property type="component" value="Chromosome"/>
</dbReference>
<dbReference type="RefSeq" id="WP_146321063.1">
    <property type="nucleotide sequence ID" value="NZ_CP042305.1"/>
</dbReference>
<keyword evidence="7" id="KW-1133">Transmembrane helix</keyword>
<dbReference type="GO" id="GO:0005886">
    <property type="term" value="C:plasma membrane"/>
    <property type="evidence" value="ECO:0007669"/>
    <property type="project" value="TreeGrafter"/>
</dbReference>
<evidence type="ECO:0000256" key="7">
    <source>
        <dbReference type="SAM" id="Phobius"/>
    </source>
</evidence>
<evidence type="ECO:0000256" key="2">
    <source>
        <dbReference type="ARBA" id="ARBA00023136"/>
    </source>
</evidence>
<evidence type="ECO:0000256" key="4">
    <source>
        <dbReference type="ARBA" id="ARBA00023180"/>
    </source>
</evidence>
<evidence type="ECO:0000256" key="3">
    <source>
        <dbReference type="ARBA" id="ARBA00023157"/>
    </source>
</evidence>
<dbReference type="InterPro" id="IPR007110">
    <property type="entry name" value="Ig-like_dom"/>
</dbReference>
<dbReference type="GO" id="GO:0098609">
    <property type="term" value="P:cell-cell adhesion"/>
    <property type="evidence" value="ECO:0007669"/>
    <property type="project" value="TreeGrafter"/>
</dbReference>
<dbReference type="GO" id="GO:0005509">
    <property type="term" value="F:calcium ion binding"/>
    <property type="evidence" value="ECO:0007669"/>
    <property type="project" value="InterPro"/>
</dbReference>
<accession>A0A5B8M785</accession>
<organism evidence="9 10">
    <name type="scientific">Humibacter ginsenosidimutans</name>
    <dbReference type="NCBI Taxonomy" id="2599293"/>
    <lineage>
        <taxon>Bacteria</taxon>
        <taxon>Bacillati</taxon>
        <taxon>Actinomycetota</taxon>
        <taxon>Actinomycetes</taxon>
        <taxon>Micrococcales</taxon>
        <taxon>Microbacteriaceae</taxon>
        <taxon>Humibacter</taxon>
    </lineage>
</organism>
<dbReference type="Gene3D" id="2.60.40.10">
    <property type="entry name" value="Immunoglobulins"/>
    <property type="match status" value="7"/>
</dbReference>
<dbReference type="PANTHER" id="PTHR11640">
    <property type="entry name" value="NEPHRIN"/>
    <property type="match status" value="1"/>
</dbReference>
<feature type="domain" description="Ig-like" evidence="8">
    <location>
        <begin position="679"/>
        <end position="764"/>
    </location>
</feature>
<dbReference type="GO" id="GO:0050839">
    <property type="term" value="F:cell adhesion molecule binding"/>
    <property type="evidence" value="ECO:0007669"/>
    <property type="project" value="TreeGrafter"/>
</dbReference>
<keyword evidence="5" id="KW-0393">Immunoglobulin domain</keyword>
<comment type="subcellular location">
    <subcellularLocation>
        <location evidence="1">Membrane</location>
        <topology evidence="1">Single-pass type I membrane protein</topology>
    </subcellularLocation>
</comment>
<dbReference type="SUPFAM" id="SSF51126">
    <property type="entry name" value="Pectin lyase-like"/>
    <property type="match status" value="1"/>
</dbReference>
<keyword evidence="10" id="KW-1185">Reference proteome</keyword>
<name>A0A5B8M785_9MICO</name>
<dbReference type="InterPro" id="IPR036179">
    <property type="entry name" value="Ig-like_dom_sf"/>
</dbReference>
<dbReference type="PANTHER" id="PTHR11640:SF164">
    <property type="entry name" value="MAM DOMAIN-CONTAINING GLYCOSYLPHOSPHATIDYLINOSITOL ANCHOR PROTEIN 1"/>
    <property type="match status" value="1"/>
</dbReference>
<feature type="transmembrane region" description="Helical" evidence="7">
    <location>
        <begin position="1170"/>
        <end position="1190"/>
    </location>
</feature>
<dbReference type="OrthoDB" id="5135378at2"/>
<keyword evidence="4" id="KW-0325">Glycoprotein</keyword>
<feature type="domain" description="Ig-like" evidence="8">
    <location>
        <begin position="501"/>
        <end position="586"/>
    </location>
</feature>
<dbReference type="InterPro" id="IPR051275">
    <property type="entry name" value="Cell_adhesion_signaling"/>
</dbReference>
<dbReference type="GO" id="GO:0005911">
    <property type="term" value="C:cell-cell junction"/>
    <property type="evidence" value="ECO:0007669"/>
    <property type="project" value="TreeGrafter"/>
</dbReference>
<evidence type="ECO:0000256" key="1">
    <source>
        <dbReference type="ARBA" id="ARBA00004479"/>
    </source>
</evidence>
<reference evidence="9 10" key="1">
    <citation type="submission" date="2019-07" db="EMBL/GenBank/DDBJ databases">
        <title>Full genome sequence of Humibacter sp. WJ7-1.</title>
        <authorList>
            <person name="Im W.-T."/>
        </authorList>
    </citation>
    <scope>NUCLEOTIDE SEQUENCE [LARGE SCALE GENOMIC DNA]</scope>
    <source>
        <strain evidence="9 10">WJ7-1</strain>
    </source>
</reference>
<feature type="compositionally biased region" description="Gly residues" evidence="6">
    <location>
        <begin position="1141"/>
        <end position="1156"/>
    </location>
</feature>
<evidence type="ECO:0000313" key="10">
    <source>
        <dbReference type="Proteomes" id="UP000320216"/>
    </source>
</evidence>
<dbReference type="Pfam" id="PF05345">
    <property type="entry name" value="He_PIG"/>
    <property type="match status" value="3"/>
</dbReference>
<dbReference type="InterPro" id="IPR006644">
    <property type="entry name" value="Cadg"/>
</dbReference>
<dbReference type="InterPro" id="IPR013783">
    <property type="entry name" value="Ig-like_fold"/>
</dbReference>
<keyword evidence="3" id="KW-1015">Disulfide bond</keyword>
<evidence type="ECO:0000259" key="8">
    <source>
        <dbReference type="PROSITE" id="PS50835"/>
    </source>
</evidence>
<dbReference type="InterPro" id="IPR015919">
    <property type="entry name" value="Cadherin-like_sf"/>
</dbReference>
<evidence type="ECO:0000256" key="5">
    <source>
        <dbReference type="ARBA" id="ARBA00023319"/>
    </source>
</evidence>
<dbReference type="GO" id="GO:0005975">
    <property type="term" value="P:carbohydrate metabolic process"/>
    <property type="evidence" value="ECO:0007669"/>
    <property type="project" value="UniProtKB-ARBA"/>
</dbReference>
<keyword evidence="2 7" id="KW-0472">Membrane</keyword>
<feature type="region of interest" description="Disordered" evidence="6">
    <location>
        <begin position="1136"/>
        <end position="1160"/>
    </location>
</feature>
<dbReference type="KEGG" id="huw:FPZ11_11545"/>
<dbReference type="EMBL" id="CP042305">
    <property type="protein sequence ID" value="QDZ15310.1"/>
    <property type="molecule type" value="Genomic_DNA"/>
</dbReference>
<keyword evidence="7" id="KW-0812">Transmembrane</keyword>
<gene>
    <name evidence="9" type="ORF">FPZ11_11545</name>
</gene>
<protein>
    <recommendedName>
        <fullName evidence="8">Ig-like domain-containing protein</fullName>
    </recommendedName>
</protein>
<proteinExistence type="predicted"/>
<dbReference type="SMART" id="SM00736">
    <property type="entry name" value="CADG"/>
    <property type="match status" value="2"/>
</dbReference>
<sequence>MGGAVTVEVPAGTYALSHGTLNVGTQSGADITVQGSGAVIDGGGTTQIMTLDPSLAGGVAVTVDGIGFENGAANDPALGGGGAIIGGSGGLAADDSLTVHDSTFDNNVANTGTPNTTVIGGAIFFGGGSLSISDSSFTANSANGSSGGAVAFVAAAGGPQNLTVSGSTFSGNTTGAATTDAAALGGGALYVTGRGASPAATVTASTFTDNVSKGSAVGGRGGAIRVDVGSASVTASTFTGNQVAGSNAEGAAVSVESSASLQAHDDRITGNSGSAAVTSAAGSGSITDNWWGCNGGPGAAGCDTQSGFSTASPSLQLRVTANPSVVAAPATTSVLTADLLSDSGATAIPAASLGAFEGLPVTWAVTSGGGSVSPSSSNLASGAAGTTFTVPASGSAQITATFDNAHVPVTVGQAKPPEFTSAASTSVASGGTLAFPVTVSGTPTPTVSISGAPSWVSLSGGSLVGSVPSGATGPYTFTLSAANGVSPDASQPFTLTVTAVPVVTQNPSDVNTALAGTTVTFTAAATGYPTPTVQWQRSTDHGGTYTAISGANDTTLSLPVTLADDGTLVRAVFTNSTGSATTTAATLHVGAAPVFTSGDAATFTVGQPGSFAVAASGSPAPTISVGSGAPAWLTLNASDELVGTPPAGSGGVYLFTLTASNGFGTPATQPFTLTVNEAPVVTLQPANAAVNPGTAVTFTAGASGFPAPSVQWQVSTDGATFTDVSGATSDSYTLTPGLSDDGNEYRAIFTNAAGTATTSAATLAVGTAPTFTSANAATFTVGDGAQTFAVTVDGHPAPTLSVTGQPSWLSLSGSTLSGEPPAGSGGTYGFVLHATNSFGADVTQNFTLTVDESPAFSSPDTATATVGTAFALPVTTSGGYPVPTGLKVDGALPDGVTFTSGPSGSGLFSGTPAAGTGGVYPVTITTIGGDVDVAQNFTLTVDEAPAITSAAAVTFTRGVTQTVTITTAHAYPVPTLASSGTLPTGLTFVDNGDGTATLQGSTTDAAGTFDVTIRASNGVGADAVQSLDITVANAAAVPLPLLPPLTAGHLNGVPAHVTPLQVITVSGDGFAPFAPVTLGFYSTPQSLGTATADASGAFTASITIPAGTSGTHTIVAAGIDASGADAFLSAQTIVTPASSGSGSGTGSSSGATGNGVSGSTVADTGLPEDAVGTGILAAIVVLLGAAVLAARGVRRRASQK</sequence>
<dbReference type="PROSITE" id="PS50835">
    <property type="entry name" value="IG_LIKE"/>
    <property type="match status" value="2"/>
</dbReference>
<dbReference type="InterPro" id="IPR011050">
    <property type="entry name" value="Pectin_lyase_fold/virulence"/>
</dbReference>
<evidence type="ECO:0000313" key="9">
    <source>
        <dbReference type="EMBL" id="QDZ15310.1"/>
    </source>
</evidence>
<dbReference type="SUPFAM" id="SSF48726">
    <property type="entry name" value="Immunoglobulin"/>
    <property type="match status" value="2"/>
</dbReference>
<dbReference type="AlphaFoldDB" id="A0A5B8M785"/>
<dbReference type="SUPFAM" id="SSF49313">
    <property type="entry name" value="Cadherin-like"/>
    <property type="match status" value="5"/>
</dbReference>
<evidence type="ECO:0000256" key="6">
    <source>
        <dbReference type="SAM" id="MobiDB-lite"/>
    </source>
</evidence>